<protein>
    <submittedName>
        <fullName evidence="1">Tetratricopeptide repeat protein</fullName>
    </submittedName>
</protein>
<name>A0ABV1HU56_9FIRM</name>
<sequence>MNDDYNNDYDFEDEFDFDEEEIDLPEDVIYLNEGADAYNKKDYEKAISLYEKSASLGNVTALSNLGYCYYYGRSIPVDKEKAKSYWEEAAIFGDIPAVYKLGNMYRNGDLPKRIEYSHKLYRRAFEMALNDRDNYYAAPDAMLRMMKYYPDELGEYGDKLAISLKCIQGIKKRIAEGDQYSQKVLQDAKECLLKIIDE</sequence>
<dbReference type="Proteomes" id="UP001478133">
    <property type="component" value="Unassembled WGS sequence"/>
</dbReference>
<comment type="caution">
    <text evidence="1">The sequence shown here is derived from an EMBL/GenBank/DDBJ whole genome shotgun (WGS) entry which is preliminary data.</text>
</comment>
<proteinExistence type="predicted"/>
<dbReference type="Gene3D" id="1.25.40.10">
    <property type="entry name" value="Tetratricopeptide repeat domain"/>
    <property type="match status" value="1"/>
</dbReference>
<dbReference type="PANTHER" id="PTHR43628">
    <property type="entry name" value="ACTIVATOR OF C KINASE PROTEIN 1-RELATED"/>
    <property type="match status" value="1"/>
</dbReference>
<gene>
    <name evidence="1" type="ORF">ABFO16_06350</name>
</gene>
<dbReference type="InterPro" id="IPR011990">
    <property type="entry name" value="TPR-like_helical_dom_sf"/>
</dbReference>
<dbReference type="InterPro" id="IPR052945">
    <property type="entry name" value="Mitotic_Regulator"/>
</dbReference>
<dbReference type="PANTHER" id="PTHR43628:SF1">
    <property type="entry name" value="CHITIN SYNTHASE REGULATORY FACTOR 2-RELATED"/>
    <property type="match status" value="1"/>
</dbReference>
<dbReference type="SMART" id="SM00671">
    <property type="entry name" value="SEL1"/>
    <property type="match status" value="3"/>
</dbReference>
<evidence type="ECO:0000313" key="2">
    <source>
        <dbReference type="Proteomes" id="UP001478133"/>
    </source>
</evidence>
<organism evidence="1 2">
    <name type="scientific">Ruminococcoides intestinihominis</name>
    <dbReference type="NCBI Taxonomy" id="3133161"/>
    <lineage>
        <taxon>Bacteria</taxon>
        <taxon>Bacillati</taxon>
        <taxon>Bacillota</taxon>
        <taxon>Clostridia</taxon>
        <taxon>Eubacteriales</taxon>
        <taxon>Oscillospiraceae</taxon>
        <taxon>Ruminococcoides</taxon>
    </lineage>
</organism>
<dbReference type="EMBL" id="JBBMFI010000020">
    <property type="protein sequence ID" value="MEQ2565856.1"/>
    <property type="molecule type" value="Genomic_DNA"/>
</dbReference>
<reference evidence="1 2" key="1">
    <citation type="submission" date="2024-03" db="EMBL/GenBank/DDBJ databases">
        <title>Human intestinal bacterial collection.</title>
        <authorList>
            <person name="Pauvert C."/>
            <person name="Hitch T.C.A."/>
            <person name="Clavel T."/>
        </authorList>
    </citation>
    <scope>NUCLEOTIDE SEQUENCE [LARGE SCALE GENOMIC DNA]</scope>
    <source>
        <strain evidence="1 2">CLA-AP-H18</strain>
    </source>
</reference>
<evidence type="ECO:0000313" key="1">
    <source>
        <dbReference type="EMBL" id="MEQ2565856.1"/>
    </source>
</evidence>
<accession>A0ABV1HU56</accession>
<dbReference type="RefSeq" id="WP_176816222.1">
    <property type="nucleotide sequence ID" value="NZ_JBBMEY010000021.1"/>
</dbReference>
<dbReference type="Pfam" id="PF08238">
    <property type="entry name" value="Sel1"/>
    <property type="match status" value="3"/>
</dbReference>
<keyword evidence="2" id="KW-1185">Reference proteome</keyword>
<dbReference type="InterPro" id="IPR006597">
    <property type="entry name" value="Sel1-like"/>
</dbReference>
<dbReference type="SUPFAM" id="SSF81901">
    <property type="entry name" value="HCP-like"/>
    <property type="match status" value="1"/>
</dbReference>